<evidence type="ECO:0000256" key="7">
    <source>
        <dbReference type="ARBA" id="ARBA00022723"/>
    </source>
</evidence>
<dbReference type="InterPro" id="IPR044943">
    <property type="entry name" value="NOS_dom_1"/>
</dbReference>
<dbReference type="InterPro" id="IPR036119">
    <property type="entry name" value="NOS_N_sf"/>
</dbReference>
<comment type="catalytic activity">
    <reaction evidence="10">
        <text>3 reduced [flavodoxin] + 2 L-arginine + 4 O2 = 3 oxidized [flavodoxin] + 2 L-citrulline + 2 nitric oxide + 4 H2O + 5 H(+)</text>
        <dbReference type="Rhea" id="RHEA:52324"/>
        <dbReference type="Rhea" id="RHEA-COMP:10622"/>
        <dbReference type="Rhea" id="RHEA-COMP:10623"/>
        <dbReference type="ChEBI" id="CHEBI:15377"/>
        <dbReference type="ChEBI" id="CHEBI:15378"/>
        <dbReference type="ChEBI" id="CHEBI:15379"/>
        <dbReference type="ChEBI" id="CHEBI:16480"/>
        <dbReference type="ChEBI" id="CHEBI:32682"/>
        <dbReference type="ChEBI" id="CHEBI:57618"/>
        <dbReference type="ChEBI" id="CHEBI:57743"/>
        <dbReference type="ChEBI" id="CHEBI:58210"/>
        <dbReference type="EC" id="1.14.14.47"/>
    </reaction>
</comment>
<evidence type="ECO:0000256" key="6">
    <source>
        <dbReference type="ARBA" id="ARBA00022617"/>
    </source>
</evidence>
<accession>A0A078M9F8</accession>
<dbReference type="PANTHER" id="PTHR43410:SF1">
    <property type="entry name" value="NITRIC OXIDE SYNTHASE"/>
    <property type="match status" value="1"/>
</dbReference>
<evidence type="ECO:0000256" key="11">
    <source>
        <dbReference type="PIRNR" id="PIRNR037219"/>
    </source>
</evidence>
<evidence type="ECO:0000256" key="8">
    <source>
        <dbReference type="ARBA" id="ARBA00023002"/>
    </source>
</evidence>
<dbReference type="AlphaFoldDB" id="A0A078M9F8"/>
<dbReference type="InterPro" id="IPR044940">
    <property type="entry name" value="NOS_dom_2"/>
</dbReference>
<name>A0A078M9F8_9BACL</name>
<evidence type="ECO:0000256" key="5">
    <source>
        <dbReference type="ARBA" id="ARBA00018859"/>
    </source>
</evidence>
<comment type="cofactor">
    <cofactor evidence="1 11 12">
        <name>heme</name>
        <dbReference type="ChEBI" id="CHEBI:30413"/>
    </cofactor>
</comment>
<dbReference type="GO" id="GO:0006809">
    <property type="term" value="P:nitric oxide biosynthetic process"/>
    <property type="evidence" value="ECO:0007669"/>
    <property type="project" value="InterPro"/>
</dbReference>
<dbReference type="PIRSF" id="PIRSF037219">
    <property type="entry name" value="NOS_oxygenase"/>
    <property type="match status" value="1"/>
</dbReference>
<evidence type="ECO:0000256" key="12">
    <source>
        <dbReference type="PIRSR" id="PIRSR037219-1"/>
    </source>
</evidence>
<dbReference type="EMBL" id="LN483074">
    <property type="protein sequence ID" value="CEA01291.1"/>
    <property type="molecule type" value="Genomic_DNA"/>
</dbReference>
<comment type="miscellaneous">
    <text evidence="11">This protein is similar to the oxygenase domain of eukaryotic nitric oxide synthases but lacks the reductase domain which, in eukaryotes, is responsible for transfer of electrons to the ferric heme during nitric oxide synthesis.</text>
</comment>
<keyword evidence="7 11" id="KW-0479">Metal-binding</keyword>
<dbReference type="SUPFAM" id="SSF56512">
    <property type="entry name" value="Nitric oxide (NO) synthase oxygenase domain"/>
    <property type="match status" value="1"/>
</dbReference>
<comment type="similarity">
    <text evidence="3 11">Belongs to the NOS family. Bacterial NOS oxygenase subfamily.</text>
</comment>
<dbReference type="EC" id="1.14.14.47" evidence="4 11"/>
<dbReference type="GO" id="GO:0004517">
    <property type="term" value="F:nitric-oxide synthase activity"/>
    <property type="evidence" value="ECO:0007669"/>
    <property type="project" value="InterPro"/>
</dbReference>
<evidence type="ECO:0000256" key="10">
    <source>
        <dbReference type="ARBA" id="ARBA00048713"/>
    </source>
</evidence>
<dbReference type="InterPro" id="IPR004030">
    <property type="entry name" value="NOS_N"/>
</dbReference>
<evidence type="ECO:0000256" key="3">
    <source>
        <dbReference type="ARBA" id="ARBA00005411"/>
    </source>
</evidence>
<dbReference type="Pfam" id="PF02898">
    <property type="entry name" value="NO_synthase"/>
    <property type="match status" value="1"/>
</dbReference>
<feature type="binding site" description="axial binding residue" evidence="12">
    <location>
        <position position="58"/>
    </location>
    <ligand>
        <name>heme</name>
        <dbReference type="ChEBI" id="CHEBI:30413"/>
    </ligand>
    <ligandPart>
        <name>Fe</name>
        <dbReference type="ChEBI" id="CHEBI:18248"/>
    </ligandPart>
</feature>
<dbReference type="HOGENOM" id="CLU_040293_0_0_9"/>
<dbReference type="GO" id="GO:0020037">
    <property type="term" value="F:heme binding"/>
    <property type="evidence" value="ECO:0007669"/>
    <property type="project" value="InterPro"/>
</dbReference>
<evidence type="ECO:0000256" key="2">
    <source>
        <dbReference type="ARBA" id="ARBA00002642"/>
    </source>
</evidence>
<comment type="function">
    <text evidence="2 11">Catalyzes the production of nitric oxide.</text>
</comment>
<protein>
    <recommendedName>
        <fullName evidence="5 11">Nitric oxide synthase oxygenase</fullName>
        <ecNumber evidence="4 11">1.14.14.47</ecNumber>
    </recommendedName>
</protein>
<evidence type="ECO:0000256" key="1">
    <source>
        <dbReference type="ARBA" id="ARBA00001971"/>
    </source>
</evidence>
<keyword evidence="8 11" id="KW-0560">Oxidoreductase</keyword>
<evidence type="ECO:0000256" key="4">
    <source>
        <dbReference type="ARBA" id="ARBA00012735"/>
    </source>
</evidence>
<dbReference type="CDD" id="cd00575">
    <property type="entry name" value="NOS_oxygenase"/>
    <property type="match status" value="1"/>
</dbReference>
<dbReference type="GO" id="GO:0046872">
    <property type="term" value="F:metal ion binding"/>
    <property type="evidence" value="ECO:0007669"/>
    <property type="project" value="UniProtKB-KW"/>
</dbReference>
<evidence type="ECO:0000313" key="14">
    <source>
        <dbReference type="EMBL" id="CEA01291.1"/>
    </source>
</evidence>
<reference evidence="14" key="1">
    <citation type="submission" date="2014-07" db="EMBL/GenBank/DDBJ databases">
        <authorList>
            <person name="Urmite Genomes Urmite Genomes"/>
        </authorList>
    </citation>
    <scope>NUCLEOTIDE SEQUENCE</scope>
    <source>
        <strain evidence="14">13S34_air</strain>
    </source>
</reference>
<comment type="subunit">
    <text evidence="11">Homodimer.</text>
</comment>
<gene>
    <name evidence="14" type="primary">nos</name>
    <name evidence="14" type="ORF">BN1050_00856</name>
</gene>
<proteinExistence type="inferred from homology"/>
<dbReference type="InterPro" id="IPR017142">
    <property type="entry name" value="Nitric_oxide_synthase_Oase-su"/>
</dbReference>
<keyword evidence="9 11" id="KW-0408">Iron</keyword>
<dbReference type="Gene3D" id="3.90.440.10">
    <property type="entry name" value="Nitric Oxide Synthase,Heme Domain,Chain A domain 2"/>
    <property type="match status" value="1"/>
</dbReference>
<evidence type="ECO:0000259" key="13">
    <source>
        <dbReference type="Pfam" id="PF02898"/>
    </source>
</evidence>
<feature type="domain" description="Nitric oxide synthase (NOS)" evidence="13">
    <location>
        <begin position="5"/>
        <end position="348"/>
    </location>
</feature>
<evidence type="ECO:0000256" key="9">
    <source>
        <dbReference type="ARBA" id="ARBA00023004"/>
    </source>
</evidence>
<organism evidence="14">
    <name type="scientific">Metalysinibacillus saudimassiliensis</name>
    <dbReference type="NCBI Taxonomy" id="1461583"/>
    <lineage>
        <taxon>Bacteria</taxon>
        <taxon>Bacillati</taxon>
        <taxon>Bacillota</taxon>
        <taxon>Bacilli</taxon>
        <taxon>Bacillales</taxon>
        <taxon>Caryophanaceae</taxon>
        <taxon>Metalysinibacillus</taxon>
    </lineage>
</organism>
<dbReference type="PATRIC" id="fig|1461583.4.peg.818"/>
<keyword evidence="6 11" id="KW-0349">Heme</keyword>
<dbReference type="PANTHER" id="PTHR43410">
    <property type="entry name" value="NITRIC OXIDE SYNTHASE OXYGENASE"/>
    <property type="match status" value="1"/>
</dbReference>
<dbReference type="Gene3D" id="3.90.340.10">
    <property type="entry name" value="Nitric Oxide Synthase, Chain A, domain 1"/>
    <property type="match status" value="1"/>
</dbReference>
<dbReference type="Gene3D" id="3.90.1230.10">
    <property type="entry name" value="Nitric Oxide Synthase, Chain A, domain 3"/>
    <property type="match status" value="1"/>
</dbReference>
<sequence>MNYDEIHSFLTIYEQETKQLEGYAEQRIAGIKEKGAYWQTTDELTHAARVAWRNSNKCIGRLFWQSLHVFDERQTLTHDTIFERLLHHIQFASNGGKIRPTITVFHPERVRIWNEQLVRYAGYETAEGIIGDPASVEFTKVCINLGWQPKYGRFDVLPLVIQVNHTLPRLYEVPKEYVLEVPMTHPTNERFSELDLRWYAVPMISNMKLDGGGIEYPAAPFNGWYMGTEIGARNFADVDRYNQLPKVAAVFDLDTSTQATLWQDRALVELNVAVLHSFKEQGVSIVDHHNAAQQFKLFEQAEQKAERPVTGNWAWLVPPMAAATTHIYHKPYKNHYFSPNYFYQKKPY</sequence>
<dbReference type="InterPro" id="IPR044944">
    <property type="entry name" value="NOS_dom_3"/>
</dbReference>
<dbReference type="InterPro" id="IPR050607">
    <property type="entry name" value="NOS"/>
</dbReference>